<dbReference type="Proteomes" id="UP000559809">
    <property type="component" value="Unassembled WGS sequence"/>
</dbReference>
<gene>
    <name evidence="1" type="ORF">H0A72_11870</name>
</gene>
<dbReference type="EMBL" id="JACCEM010000005">
    <property type="protein sequence ID" value="NYT50007.1"/>
    <property type="molecule type" value="Genomic_DNA"/>
</dbReference>
<reference evidence="1 2" key="1">
    <citation type="submission" date="2020-07" db="EMBL/GenBank/DDBJ databases">
        <title>Taxonomic revisions and descriptions of new bacterial species based on genomic comparisons in the high-G+C-content subgroup of the family Alcaligenaceae.</title>
        <authorList>
            <person name="Szabo A."/>
            <person name="Felfoldi T."/>
        </authorList>
    </citation>
    <scope>NUCLEOTIDE SEQUENCE [LARGE SCALE GENOMIC DNA]</scope>
    <source>
        <strain evidence="1 2">LMG 24012</strain>
    </source>
</reference>
<name>A0A853G119_9BURK</name>
<keyword evidence="2" id="KW-1185">Reference proteome</keyword>
<evidence type="ECO:0000313" key="1">
    <source>
        <dbReference type="EMBL" id="NYT50007.1"/>
    </source>
</evidence>
<evidence type="ECO:0008006" key="3">
    <source>
        <dbReference type="Google" id="ProtNLM"/>
    </source>
</evidence>
<dbReference type="RefSeq" id="WP_180155483.1">
    <property type="nucleotide sequence ID" value="NZ_JACCEM010000005.1"/>
</dbReference>
<dbReference type="AlphaFoldDB" id="A0A853G119"/>
<evidence type="ECO:0000313" key="2">
    <source>
        <dbReference type="Proteomes" id="UP000559809"/>
    </source>
</evidence>
<protein>
    <recommendedName>
        <fullName evidence="3">EthD domain-containing protein</fullName>
    </recommendedName>
</protein>
<comment type="caution">
    <text evidence="1">The sequence shown here is derived from an EMBL/GenBank/DDBJ whole genome shotgun (WGS) entry which is preliminary data.</text>
</comment>
<accession>A0A853G119</accession>
<organism evidence="1 2">
    <name type="scientific">Parapusillimonas granuli</name>
    <dbReference type="NCBI Taxonomy" id="380911"/>
    <lineage>
        <taxon>Bacteria</taxon>
        <taxon>Pseudomonadati</taxon>
        <taxon>Pseudomonadota</taxon>
        <taxon>Betaproteobacteria</taxon>
        <taxon>Burkholderiales</taxon>
        <taxon>Alcaligenaceae</taxon>
        <taxon>Parapusillimonas</taxon>
    </lineage>
</organism>
<proteinExistence type="predicted"/>
<sequence>MQGLYVVFTAPYRDMEDEYHHWYNTRHLPDILAVPGVALARRYSVSSKMPAVALPRFAAFYGLSDVGRAVSEIIARRGTERLKSSPAVNRAQSLACIFDMGLEQIESQCRIPILLFALCNSQEIGASDRVLTAPASAIQASTAPVPFCSIQLHHHPEGVGNACVEFASDAQVYRASAISDLMREPSAI</sequence>